<dbReference type="PANTHER" id="PTHR15462:SF8">
    <property type="entry name" value="SERINE PROTEASE"/>
    <property type="match status" value="1"/>
</dbReference>
<gene>
    <name evidence="9" type="ORF">PG993_003921</name>
</gene>
<comment type="similarity">
    <text evidence="1 6">Belongs to the peptidase S1B family.</text>
</comment>
<dbReference type="EMBL" id="JAQQWK010000002">
    <property type="protein sequence ID" value="KAK8052536.1"/>
    <property type="molecule type" value="Genomic_DNA"/>
</dbReference>
<sequence length="294" mass="31145">MMSFFHRTLALFLAVTSVVTALPTSNTPRDDVPIQGVGHAAPPPPNPSAPKPRIVQVSPEALAAAIANVTSRPPFPPAETVSFSPRTTPIPPWAGSSARTASSARGTLIGPRHVTTAKHCIPSDSSVSVKFQPAYDGKERFPSAYVTDVLAPAAGASDQCNYKDDWAVVILDTRLGDARGYMSYDIMPASKADQAIFYSYGYPSDKSADVSKPYRQEAITVAKKNSFKCDQYGPLNTNADANGGQSGSPIWLPPDANGVRTMYGVMSSSSATATFFAGGEVWAGGIQYMLSSYP</sequence>
<feature type="chain" id="PRO_5044958181" description="Serine protease" evidence="6">
    <location>
        <begin position="22"/>
        <end position="294"/>
    </location>
</feature>
<evidence type="ECO:0000256" key="4">
    <source>
        <dbReference type="ARBA" id="ARBA00022801"/>
    </source>
</evidence>
<evidence type="ECO:0000256" key="1">
    <source>
        <dbReference type="ARBA" id="ARBA00008764"/>
    </source>
</evidence>
<evidence type="ECO:0000256" key="3">
    <source>
        <dbReference type="ARBA" id="ARBA00022729"/>
    </source>
</evidence>
<dbReference type="PANTHER" id="PTHR15462">
    <property type="entry name" value="SERINE PROTEASE"/>
    <property type="match status" value="1"/>
</dbReference>
<feature type="signal peptide" evidence="6">
    <location>
        <begin position="1"/>
        <end position="21"/>
    </location>
</feature>
<keyword evidence="2 6" id="KW-0645">Protease</keyword>
<dbReference type="PRINTS" id="PR00839">
    <property type="entry name" value="V8PROTEASE"/>
</dbReference>
<dbReference type="InterPro" id="IPR009003">
    <property type="entry name" value="Peptidase_S1_PA"/>
</dbReference>
<evidence type="ECO:0000256" key="6">
    <source>
        <dbReference type="RuleBase" id="RU004296"/>
    </source>
</evidence>
<feature type="compositionally biased region" description="Pro residues" evidence="7">
    <location>
        <begin position="41"/>
        <end position="50"/>
    </location>
</feature>
<dbReference type="InterPro" id="IPR050966">
    <property type="entry name" value="Glutamyl_endopeptidase"/>
</dbReference>
<name>A0ABR1U347_9PEZI</name>
<feature type="region of interest" description="Disordered" evidence="7">
    <location>
        <begin position="77"/>
        <end position="98"/>
    </location>
</feature>
<dbReference type="EC" id="3.4.21.-" evidence="6"/>
<keyword evidence="4 6" id="KW-0378">Hydrolase</keyword>
<keyword evidence="3 6" id="KW-0732">Signal</keyword>
<reference evidence="9 10" key="1">
    <citation type="submission" date="2023-01" db="EMBL/GenBank/DDBJ databases">
        <title>Analysis of 21 Apiospora genomes using comparative genomics revels a genus with tremendous synthesis potential of carbohydrate active enzymes and secondary metabolites.</title>
        <authorList>
            <person name="Sorensen T."/>
        </authorList>
    </citation>
    <scope>NUCLEOTIDE SEQUENCE [LARGE SCALE GENOMIC DNA]</scope>
    <source>
        <strain evidence="9 10">CBS 33761</strain>
    </source>
</reference>
<feature type="region of interest" description="Disordered" evidence="7">
    <location>
        <begin position="26"/>
        <end position="50"/>
    </location>
</feature>
<accession>A0ABR1U347</accession>
<organism evidence="9 10">
    <name type="scientific">Apiospora rasikravindrae</name>
    <dbReference type="NCBI Taxonomy" id="990691"/>
    <lineage>
        <taxon>Eukaryota</taxon>
        <taxon>Fungi</taxon>
        <taxon>Dikarya</taxon>
        <taxon>Ascomycota</taxon>
        <taxon>Pezizomycotina</taxon>
        <taxon>Sordariomycetes</taxon>
        <taxon>Xylariomycetidae</taxon>
        <taxon>Amphisphaeriales</taxon>
        <taxon>Apiosporaceae</taxon>
        <taxon>Apiospora</taxon>
    </lineage>
</organism>
<protein>
    <recommendedName>
        <fullName evidence="6">Serine protease</fullName>
        <ecNumber evidence="6">3.4.21.-</ecNumber>
    </recommendedName>
</protein>
<evidence type="ECO:0000256" key="2">
    <source>
        <dbReference type="ARBA" id="ARBA00022670"/>
    </source>
</evidence>
<proteinExistence type="inferred from homology"/>
<keyword evidence="10" id="KW-1185">Reference proteome</keyword>
<evidence type="ECO:0000256" key="5">
    <source>
        <dbReference type="ARBA" id="ARBA00022825"/>
    </source>
</evidence>
<evidence type="ECO:0000259" key="8">
    <source>
        <dbReference type="Pfam" id="PF00089"/>
    </source>
</evidence>
<dbReference type="Gene3D" id="2.40.10.10">
    <property type="entry name" value="Trypsin-like serine proteases"/>
    <property type="match status" value="2"/>
</dbReference>
<evidence type="ECO:0000256" key="7">
    <source>
        <dbReference type="SAM" id="MobiDB-lite"/>
    </source>
</evidence>
<evidence type="ECO:0000313" key="9">
    <source>
        <dbReference type="EMBL" id="KAK8052536.1"/>
    </source>
</evidence>
<dbReference type="SUPFAM" id="SSF50494">
    <property type="entry name" value="Trypsin-like serine proteases"/>
    <property type="match status" value="1"/>
</dbReference>
<dbReference type="InterPro" id="IPR008256">
    <property type="entry name" value="Peptidase_S1B"/>
</dbReference>
<dbReference type="InterPro" id="IPR043504">
    <property type="entry name" value="Peptidase_S1_PA_chymotrypsin"/>
</dbReference>
<dbReference type="Pfam" id="PF00089">
    <property type="entry name" value="Trypsin"/>
    <property type="match status" value="1"/>
</dbReference>
<dbReference type="Proteomes" id="UP001444661">
    <property type="component" value="Unassembled WGS sequence"/>
</dbReference>
<dbReference type="InterPro" id="IPR001254">
    <property type="entry name" value="Trypsin_dom"/>
</dbReference>
<comment type="caution">
    <text evidence="9">The sequence shown here is derived from an EMBL/GenBank/DDBJ whole genome shotgun (WGS) entry which is preliminary data.</text>
</comment>
<keyword evidence="5 6" id="KW-0720">Serine protease</keyword>
<feature type="domain" description="Peptidase S1" evidence="8">
    <location>
        <begin position="92"/>
        <end position="268"/>
    </location>
</feature>
<evidence type="ECO:0000313" key="10">
    <source>
        <dbReference type="Proteomes" id="UP001444661"/>
    </source>
</evidence>